<dbReference type="GO" id="GO:0016763">
    <property type="term" value="F:pentosyltransferase activity"/>
    <property type="evidence" value="ECO:0007669"/>
    <property type="project" value="TreeGrafter"/>
</dbReference>
<evidence type="ECO:0000256" key="2">
    <source>
        <dbReference type="ARBA" id="ARBA00022475"/>
    </source>
</evidence>
<feature type="transmembrane region" description="Helical" evidence="8">
    <location>
        <begin position="362"/>
        <end position="380"/>
    </location>
</feature>
<keyword evidence="7 8" id="KW-0472">Membrane</keyword>
<feature type="transmembrane region" description="Helical" evidence="8">
    <location>
        <begin position="226"/>
        <end position="248"/>
    </location>
</feature>
<dbReference type="GO" id="GO:0005886">
    <property type="term" value="C:plasma membrane"/>
    <property type="evidence" value="ECO:0007669"/>
    <property type="project" value="UniProtKB-SubCell"/>
</dbReference>
<keyword evidence="5 8" id="KW-0812">Transmembrane</keyword>
<comment type="caution">
    <text evidence="10">The sequence shown here is derived from an EMBL/GenBank/DDBJ whole genome shotgun (WGS) entry which is preliminary data.</text>
</comment>
<evidence type="ECO:0000256" key="1">
    <source>
        <dbReference type="ARBA" id="ARBA00004651"/>
    </source>
</evidence>
<keyword evidence="6 8" id="KW-1133">Transmembrane helix</keyword>
<keyword evidence="2" id="KW-1003">Cell membrane</keyword>
<sequence length="495" mass="54455">MSIRGPRATPPAPWEGQDLPAGVYRSGLALITALGALLRLAHIARPFNGIGANAWNEGHYALIALNFDRYGLLAQHNELGLDHTFAPGVPWLMWAAFRLFGPSEWAARLPVVVFGIAAIPLAAAVVRRLFRSEQIAVIAAGFVATIPGTVYYAQNAQLDTPSICCALAGAVALLRYGDGRRWGELIRAGAWVALAVWFKFTTALLYPAFLGLWWPARPRRPLNAVATAVGFVVLTALPSAAWVFYGLRTGRTLESFYHRNWNMRATAEAFLELPLMVGTHLFPLIFIVFVYGAVVAVRWRTRLRGIGLWSYPWLLLFVVAPQSTLLNRYYDLAAVYLLTAIAAVGLWMPLARRYSGAGLVRAAVLSLGILMGALVAYDLWDPTTDRLARAMTPHAPPLDPVPFYSARVVARLPRGRTVVDAPQTMFYAGGDPAWVSIVGGDGDVRRAIDAEAFDYIVLNDYWHAQGPYYAVDAALRGRLTRHHYHQIAPAAWARD</sequence>
<organism evidence="10 11">
    <name type="scientific">Candidatus Segetimicrobium genomatis</name>
    <dbReference type="NCBI Taxonomy" id="2569760"/>
    <lineage>
        <taxon>Bacteria</taxon>
        <taxon>Bacillati</taxon>
        <taxon>Candidatus Sysuimicrobiota</taxon>
        <taxon>Candidatus Sysuimicrobiia</taxon>
        <taxon>Candidatus Sysuimicrobiales</taxon>
        <taxon>Candidatus Segetimicrobiaceae</taxon>
        <taxon>Candidatus Segetimicrobium</taxon>
    </lineage>
</organism>
<keyword evidence="4 10" id="KW-0808">Transferase</keyword>
<feature type="transmembrane region" description="Helical" evidence="8">
    <location>
        <begin position="135"/>
        <end position="154"/>
    </location>
</feature>
<name>A0A537JL33_9BACT</name>
<dbReference type="PANTHER" id="PTHR33908:SF3">
    <property type="entry name" value="UNDECAPRENYL PHOSPHATE-ALPHA-4-AMINO-4-DEOXY-L-ARABINOSE ARABINOSYL TRANSFERASE"/>
    <property type="match status" value="1"/>
</dbReference>
<dbReference type="Proteomes" id="UP000318093">
    <property type="component" value="Unassembled WGS sequence"/>
</dbReference>
<dbReference type="Pfam" id="PF13231">
    <property type="entry name" value="PMT_2"/>
    <property type="match status" value="1"/>
</dbReference>
<comment type="subcellular location">
    <subcellularLocation>
        <location evidence="1">Cell membrane</location>
        <topology evidence="1">Multi-pass membrane protein</topology>
    </subcellularLocation>
</comment>
<feature type="transmembrane region" description="Helical" evidence="8">
    <location>
        <begin position="306"/>
        <end position="326"/>
    </location>
</feature>
<dbReference type="GO" id="GO:0010041">
    <property type="term" value="P:response to iron(III) ion"/>
    <property type="evidence" value="ECO:0007669"/>
    <property type="project" value="TreeGrafter"/>
</dbReference>
<keyword evidence="3" id="KW-0328">Glycosyltransferase</keyword>
<evidence type="ECO:0000313" key="11">
    <source>
        <dbReference type="Proteomes" id="UP000318093"/>
    </source>
</evidence>
<reference evidence="10 11" key="1">
    <citation type="journal article" date="2019" name="Nat. Microbiol.">
        <title>Mediterranean grassland soil C-N compound turnover is dependent on rainfall and depth, and is mediated by genomically divergent microorganisms.</title>
        <authorList>
            <person name="Diamond S."/>
            <person name="Andeer P.F."/>
            <person name="Li Z."/>
            <person name="Crits-Christoph A."/>
            <person name="Burstein D."/>
            <person name="Anantharaman K."/>
            <person name="Lane K.R."/>
            <person name="Thomas B.C."/>
            <person name="Pan C."/>
            <person name="Northen T.R."/>
            <person name="Banfield J.F."/>
        </authorList>
    </citation>
    <scope>NUCLEOTIDE SEQUENCE [LARGE SCALE GENOMIC DNA]</scope>
    <source>
        <strain evidence="10">NP_6</strain>
    </source>
</reference>
<evidence type="ECO:0000256" key="8">
    <source>
        <dbReference type="SAM" id="Phobius"/>
    </source>
</evidence>
<dbReference type="AlphaFoldDB" id="A0A537JL33"/>
<feature type="transmembrane region" description="Helical" evidence="8">
    <location>
        <begin position="189"/>
        <end position="214"/>
    </location>
</feature>
<evidence type="ECO:0000313" key="10">
    <source>
        <dbReference type="EMBL" id="TMI84180.1"/>
    </source>
</evidence>
<accession>A0A537JL33</accession>
<evidence type="ECO:0000256" key="3">
    <source>
        <dbReference type="ARBA" id="ARBA00022676"/>
    </source>
</evidence>
<feature type="transmembrane region" description="Helical" evidence="8">
    <location>
        <begin position="23"/>
        <end position="41"/>
    </location>
</feature>
<evidence type="ECO:0000256" key="4">
    <source>
        <dbReference type="ARBA" id="ARBA00022679"/>
    </source>
</evidence>
<evidence type="ECO:0000256" key="7">
    <source>
        <dbReference type="ARBA" id="ARBA00023136"/>
    </source>
</evidence>
<feature type="transmembrane region" description="Helical" evidence="8">
    <location>
        <begin position="269"/>
        <end position="294"/>
    </location>
</feature>
<evidence type="ECO:0000256" key="6">
    <source>
        <dbReference type="ARBA" id="ARBA00022989"/>
    </source>
</evidence>
<evidence type="ECO:0000259" key="9">
    <source>
        <dbReference type="Pfam" id="PF13231"/>
    </source>
</evidence>
<dbReference type="PANTHER" id="PTHR33908">
    <property type="entry name" value="MANNOSYLTRANSFERASE YKCB-RELATED"/>
    <property type="match status" value="1"/>
</dbReference>
<proteinExistence type="predicted"/>
<feature type="domain" description="Glycosyltransferase RgtA/B/C/D-like" evidence="9">
    <location>
        <begin position="86"/>
        <end position="241"/>
    </location>
</feature>
<dbReference type="EMBL" id="VBAN01000075">
    <property type="protein sequence ID" value="TMI84180.1"/>
    <property type="molecule type" value="Genomic_DNA"/>
</dbReference>
<feature type="transmembrane region" description="Helical" evidence="8">
    <location>
        <begin position="105"/>
        <end position="126"/>
    </location>
</feature>
<dbReference type="InterPro" id="IPR038731">
    <property type="entry name" value="RgtA/B/C-like"/>
</dbReference>
<dbReference type="GO" id="GO:0009103">
    <property type="term" value="P:lipopolysaccharide biosynthetic process"/>
    <property type="evidence" value="ECO:0007669"/>
    <property type="project" value="UniProtKB-ARBA"/>
</dbReference>
<evidence type="ECO:0000256" key="5">
    <source>
        <dbReference type="ARBA" id="ARBA00022692"/>
    </source>
</evidence>
<feature type="transmembrane region" description="Helical" evidence="8">
    <location>
        <begin position="333"/>
        <end position="350"/>
    </location>
</feature>
<gene>
    <name evidence="10" type="ORF">E6H03_02445</name>
</gene>
<protein>
    <submittedName>
        <fullName evidence="10">Phospholipid carrier-dependent glycosyltransferase</fullName>
    </submittedName>
</protein>
<dbReference type="InterPro" id="IPR050297">
    <property type="entry name" value="LipidA_mod_glycosyltrf_83"/>
</dbReference>